<feature type="transmembrane region" description="Helical" evidence="10">
    <location>
        <begin position="147"/>
        <end position="168"/>
    </location>
</feature>
<feature type="transmembrane region" description="Helical" evidence="10">
    <location>
        <begin position="253"/>
        <end position="275"/>
    </location>
</feature>
<dbReference type="GO" id="GO:0005789">
    <property type="term" value="C:endoplasmic reticulum membrane"/>
    <property type="evidence" value="ECO:0007669"/>
    <property type="project" value="UniProtKB-SubCell"/>
</dbReference>
<reference evidence="11" key="1">
    <citation type="submission" date="2023-10" db="EMBL/GenBank/DDBJ databases">
        <title>Chromosome-level genome of the transformable northern wattle, Acacia crassicarpa.</title>
        <authorList>
            <person name="Massaro I."/>
            <person name="Sinha N.R."/>
            <person name="Poethig S."/>
            <person name="Leichty A.R."/>
        </authorList>
    </citation>
    <scope>NUCLEOTIDE SEQUENCE</scope>
    <source>
        <strain evidence="11">Acra3RX</strain>
        <tissue evidence="11">Leaf</tissue>
    </source>
</reference>
<keyword evidence="3 10" id="KW-0812">Transmembrane</keyword>
<keyword evidence="4" id="KW-0256">Endoplasmic reticulum</keyword>
<dbReference type="Pfam" id="PF03547">
    <property type="entry name" value="Mem_trans"/>
    <property type="match status" value="1"/>
</dbReference>
<dbReference type="AlphaFoldDB" id="A0AAE1MLL5"/>
<evidence type="ECO:0008006" key="13">
    <source>
        <dbReference type="Google" id="ProtNLM"/>
    </source>
</evidence>
<keyword evidence="2" id="KW-0813">Transport</keyword>
<feature type="transmembrane region" description="Helical" evidence="10">
    <location>
        <begin position="106"/>
        <end position="127"/>
    </location>
</feature>
<evidence type="ECO:0000256" key="6">
    <source>
        <dbReference type="ARBA" id="ARBA00023136"/>
    </source>
</evidence>
<keyword evidence="12" id="KW-1185">Reference proteome</keyword>
<keyword evidence="7" id="KW-0927">Auxin signaling pathway</keyword>
<keyword evidence="6 10" id="KW-0472">Membrane</keyword>
<comment type="caution">
    <text evidence="11">The sequence shown here is derived from an EMBL/GenBank/DDBJ whole genome shotgun (WGS) entry which is preliminary data.</text>
</comment>
<dbReference type="PANTHER" id="PTHR31651:SF44">
    <property type="entry name" value="AUXIN EFFLUX CARRIER FAMILY PROTEIN"/>
    <property type="match status" value="1"/>
</dbReference>
<dbReference type="InterPro" id="IPR045033">
    <property type="entry name" value="PILS1/3/4/5/7"/>
</dbReference>
<evidence type="ECO:0000256" key="1">
    <source>
        <dbReference type="ARBA" id="ARBA00004477"/>
    </source>
</evidence>
<evidence type="ECO:0000256" key="10">
    <source>
        <dbReference type="SAM" id="Phobius"/>
    </source>
</evidence>
<evidence type="ECO:0000313" key="11">
    <source>
        <dbReference type="EMBL" id="KAK4266183.1"/>
    </source>
</evidence>
<evidence type="ECO:0000256" key="2">
    <source>
        <dbReference type="ARBA" id="ARBA00022448"/>
    </source>
</evidence>
<proteinExistence type="inferred from homology"/>
<evidence type="ECO:0000256" key="8">
    <source>
        <dbReference type="ARBA" id="ARBA00025100"/>
    </source>
</evidence>
<keyword evidence="5 10" id="KW-1133">Transmembrane helix</keyword>
<dbReference type="GO" id="GO:0009734">
    <property type="term" value="P:auxin-activated signaling pathway"/>
    <property type="evidence" value="ECO:0007669"/>
    <property type="project" value="UniProtKB-KW"/>
</dbReference>
<evidence type="ECO:0000256" key="4">
    <source>
        <dbReference type="ARBA" id="ARBA00022824"/>
    </source>
</evidence>
<dbReference type="GO" id="GO:0080162">
    <property type="term" value="P:endoplasmic reticulum to cytosol auxin transport"/>
    <property type="evidence" value="ECO:0007669"/>
    <property type="project" value="InterPro"/>
</dbReference>
<evidence type="ECO:0000256" key="5">
    <source>
        <dbReference type="ARBA" id="ARBA00022989"/>
    </source>
</evidence>
<sequence length="420" mass="45465">MEFWGLFITALMPVLKVLIITALGTLLALNRFDILNKDARMHLNNMVYYVFGPAINVSILAEAITFKSLVMLWFMPINILLTFIIGSVLGWLLIKITRAPPHLHGLVLGCCAAGNLGNMPLIILPAVCKQRSRLFGDEDVCNRNGLAYSSVSMAIGSIYMWTYLYNLIRVSSCKNSKTNEVDDSLMNPESLLMTSPENTSTCSAGTLVSAENISQTKDSANDLDVETARTEGVAKVTAQEKVMKQLKKLEKKINLKTLLAPSTIGSIIGLMIGVIPPFKKGLVGEKAPLHVIEDSISMLGNATIPAMTLLVGANLASGLKASSIRFSVIIGIIIVRYIALPAFGVGILKGAIHIGLIPNDPLYRFLLLLQYAVPPAVTISTITQLFGAGVLECSVVMLATYTCASASLTLWSTFFIWLVL</sequence>
<feature type="transmembrane region" description="Helical" evidence="10">
    <location>
        <begin position="47"/>
        <end position="66"/>
    </location>
</feature>
<comment type="function">
    <text evidence="8">Involved in cellular auxin homeostasis by regulating auxin metabolism. Regulates intracellular auxin accumulation at the endoplasmic reticulum and thus auxin availability for nuclear auxin signaling.</text>
</comment>
<feature type="transmembrane region" description="Helical" evidence="10">
    <location>
        <begin position="72"/>
        <end position="94"/>
    </location>
</feature>
<evidence type="ECO:0000256" key="9">
    <source>
        <dbReference type="ARBA" id="ARBA00025752"/>
    </source>
</evidence>
<dbReference type="PANTHER" id="PTHR31651">
    <property type="match status" value="1"/>
</dbReference>
<evidence type="ECO:0000256" key="3">
    <source>
        <dbReference type="ARBA" id="ARBA00022692"/>
    </source>
</evidence>
<organism evidence="11 12">
    <name type="scientific">Acacia crassicarpa</name>
    <name type="common">northern wattle</name>
    <dbReference type="NCBI Taxonomy" id="499986"/>
    <lineage>
        <taxon>Eukaryota</taxon>
        <taxon>Viridiplantae</taxon>
        <taxon>Streptophyta</taxon>
        <taxon>Embryophyta</taxon>
        <taxon>Tracheophyta</taxon>
        <taxon>Spermatophyta</taxon>
        <taxon>Magnoliopsida</taxon>
        <taxon>eudicotyledons</taxon>
        <taxon>Gunneridae</taxon>
        <taxon>Pentapetalae</taxon>
        <taxon>rosids</taxon>
        <taxon>fabids</taxon>
        <taxon>Fabales</taxon>
        <taxon>Fabaceae</taxon>
        <taxon>Caesalpinioideae</taxon>
        <taxon>mimosoid clade</taxon>
        <taxon>Acacieae</taxon>
        <taxon>Acacia</taxon>
    </lineage>
</organism>
<comment type="similarity">
    <text evidence="9">Belongs to the auxin efflux carrier (TC 2.A.69.2) family.</text>
</comment>
<feature type="transmembrane region" description="Helical" evidence="10">
    <location>
        <begin position="398"/>
        <end position="419"/>
    </location>
</feature>
<feature type="transmembrane region" description="Helical" evidence="10">
    <location>
        <begin position="328"/>
        <end position="348"/>
    </location>
</feature>
<feature type="transmembrane region" description="Helical" evidence="10">
    <location>
        <begin position="6"/>
        <end position="27"/>
    </location>
</feature>
<evidence type="ECO:0000313" key="12">
    <source>
        <dbReference type="Proteomes" id="UP001293593"/>
    </source>
</evidence>
<gene>
    <name evidence="11" type="ORF">QN277_027143</name>
</gene>
<protein>
    <recommendedName>
        <fullName evidence="13">Protein PIN-LIKES 3</fullName>
    </recommendedName>
</protein>
<dbReference type="InterPro" id="IPR004776">
    <property type="entry name" value="Mem_transp_PIN-like"/>
</dbReference>
<comment type="subcellular location">
    <subcellularLocation>
        <location evidence="1">Endoplasmic reticulum membrane</location>
        <topology evidence="1">Multi-pass membrane protein</topology>
    </subcellularLocation>
</comment>
<accession>A0AAE1MLL5</accession>
<name>A0AAE1MLL5_9FABA</name>
<dbReference type="Proteomes" id="UP001293593">
    <property type="component" value="Unassembled WGS sequence"/>
</dbReference>
<dbReference type="EMBL" id="JAWXYG010000008">
    <property type="protein sequence ID" value="KAK4266183.1"/>
    <property type="molecule type" value="Genomic_DNA"/>
</dbReference>
<feature type="transmembrane region" description="Helical" evidence="10">
    <location>
        <begin position="295"/>
        <end position="316"/>
    </location>
</feature>
<feature type="transmembrane region" description="Helical" evidence="10">
    <location>
        <begin position="368"/>
        <end position="391"/>
    </location>
</feature>
<evidence type="ECO:0000256" key="7">
    <source>
        <dbReference type="ARBA" id="ARBA00023294"/>
    </source>
</evidence>